<reference evidence="3" key="1">
    <citation type="submission" date="2020-09" db="EMBL/GenBank/DDBJ databases">
        <title>Genome-Enabled Discovery of Anthraquinone Biosynthesis in Senna tora.</title>
        <authorList>
            <person name="Kang S.-H."/>
            <person name="Pandey R.P."/>
            <person name="Lee C.-M."/>
            <person name="Sim J.-S."/>
            <person name="Jeong J.-T."/>
            <person name="Choi B.-S."/>
            <person name="Jung M."/>
            <person name="Ginzburg D."/>
            <person name="Zhao K."/>
            <person name="Won S.Y."/>
            <person name="Oh T.-J."/>
            <person name="Yu Y."/>
            <person name="Kim N.-H."/>
            <person name="Lee O.R."/>
            <person name="Lee T.-H."/>
            <person name="Bashyal P."/>
            <person name="Kim T.-S."/>
            <person name="Lee W.-H."/>
            <person name="Kawkins C."/>
            <person name="Kim C.-K."/>
            <person name="Kim J.S."/>
            <person name="Ahn B.O."/>
            <person name="Rhee S.Y."/>
            <person name="Sohng J.K."/>
        </authorList>
    </citation>
    <scope>NUCLEOTIDE SEQUENCE</scope>
    <source>
        <tissue evidence="3">Leaf</tissue>
    </source>
</reference>
<sequence>MTTYSGAVTGTKSDAVAWSLSNSDQLDRIRKFGQGQKGYKIYNLESHKVEVSRDVIFYANVFPFSEPNLAGQEKGEIENGAPENVHTHNHLLEEQAMVEERV</sequence>
<name>A0A835C633_9FABA</name>
<dbReference type="OrthoDB" id="1750375at2759"/>
<keyword evidence="4" id="KW-1185">Reference proteome</keyword>
<evidence type="ECO:0000256" key="1">
    <source>
        <dbReference type="SAM" id="MobiDB-lite"/>
    </source>
</evidence>
<accession>A0A835C633</accession>
<dbReference type="EMBL" id="JAAIUW010000005">
    <property type="protein sequence ID" value="KAF7833471.1"/>
    <property type="molecule type" value="Genomic_DNA"/>
</dbReference>
<dbReference type="Proteomes" id="UP000634136">
    <property type="component" value="Unassembled WGS sequence"/>
</dbReference>
<organism evidence="3 4">
    <name type="scientific">Senna tora</name>
    <dbReference type="NCBI Taxonomy" id="362788"/>
    <lineage>
        <taxon>Eukaryota</taxon>
        <taxon>Viridiplantae</taxon>
        <taxon>Streptophyta</taxon>
        <taxon>Embryophyta</taxon>
        <taxon>Tracheophyta</taxon>
        <taxon>Spermatophyta</taxon>
        <taxon>Magnoliopsida</taxon>
        <taxon>eudicotyledons</taxon>
        <taxon>Gunneridae</taxon>
        <taxon>Pentapetalae</taxon>
        <taxon>rosids</taxon>
        <taxon>fabids</taxon>
        <taxon>Fabales</taxon>
        <taxon>Fabaceae</taxon>
        <taxon>Caesalpinioideae</taxon>
        <taxon>Cassia clade</taxon>
        <taxon>Senna</taxon>
    </lineage>
</organism>
<dbReference type="Pfam" id="PF25597">
    <property type="entry name" value="SH3_retrovirus"/>
    <property type="match status" value="1"/>
</dbReference>
<proteinExistence type="predicted"/>
<evidence type="ECO:0000313" key="3">
    <source>
        <dbReference type="EMBL" id="KAF7833471.1"/>
    </source>
</evidence>
<protein>
    <submittedName>
        <fullName evidence="3">Integrase, catalytic core</fullName>
    </submittedName>
</protein>
<gene>
    <name evidence="3" type="ORF">G2W53_015804</name>
</gene>
<dbReference type="AlphaFoldDB" id="A0A835C633"/>
<feature type="region of interest" description="Disordered" evidence="1">
    <location>
        <begin position="72"/>
        <end position="102"/>
    </location>
</feature>
<feature type="domain" description="Retroviral polymerase SH3-like" evidence="2">
    <location>
        <begin position="34"/>
        <end position="67"/>
    </location>
</feature>
<evidence type="ECO:0000313" key="4">
    <source>
        <dbReference type="Proteomes" id="UP000634136"/>
    </source>
</evidence>
<comment type="caution">
    <text evidence="3">The sequence shown here is derived from an EMBL/GenBank/DDBJ whole genome shotgun (WGS) entry which is preliminary data.</text>
</comment>
<evidence type="ECO:0000259" key="2">
    <source>
        <dbReference type="Pfam" id="PF25597"/>
    </source>
</evidence>
<feature type="compositionally biased region" description="Basic and acidic residues" evidence="1">
    <location>
        <begin position="90"/>
        <end position="102"/>
    </location>
</feature>
<dbReference type="InterPro" id="IPR057670">
    <property type="entry name" value="SH3_retrovirus"/>
</dbReference>